<accession>A0A226DYK3</accession>
<organism evidence="5 6">
    <name type="scientific">Folsomia candida</name>
    <name type="common">Springtail</name>
    <dbReference type="NCBI Taxonomy" id="158441"/>
    <lineage>
        <taxon>Eukaryota</taxon>
        <taxon>Metazoa</taxon>
        <taxon>Ecdysozoa</taxon>
        <taxon>Arthropoda</taxon>
        <taxon>Hexapoda</taxon>
        <taxon>Collembola</taxon>
        <taxon>Entomobryomorpha</taxon>
        <taxon>Isotomoidea</taxon>
        <taxon>Isotomidae</taxon>
        <taxon>Proisotominae</taxon>
        <taxon>Folsomia</taxon>
    </lineage>
</organism>
<reference evidence="5 6" key="1">
    <citation type="submission" date="2015-12" db="EMBL/GenBank/DDBJ databases">
        <title>The genome of Folsomia candida.</title>
        <authorList>
            <person name="Faddeeva A."/>
            <person name="Derks M.F."/>
            <person name="Anvar Y."/>
            <person name="Smit S."/>
            <person name="Van Straalen N."/>
            <person name="Roelofs D."/>
        </authorList>
    </citation>
    <scope>NUCLEOTIDE SEQUENCE [LARGE SCALE GENOMIC DNA]</scope>
    <source>
        <strain evidence="5 6">VU population</strain>
        <tissue evidence="5">Whole body</tissue>
    </source>
</reference>
<dbReference type="PANTHER" id="PTHR23345">
    <property type="entry name" value="VITELLOGENIN-RELATED"/>
    <property type="match status" value="1"/>
</dbReference>
<evidence type="ECO:0000313" key="5">
    <source>
        <dbReference type="EMBL" id="OXA50532.1"/>
    </source>
</evidence>
<evidence type="ECO:0000256" key="3">
    <source>
        <dbReference type="SAM" id="SignalP"/>
    </source>
</evidence>
<feature type="domain" description="Vitellogenin" evidence="4">
    <location>
        <begin position="33"/>
        <end position="702"/>
    </location>
</feature>
<dbReference type="EMBL" id="LNIX01000009">
    <property type="protein sequence ID" value="OXA50532.1"/>
    <property type="molecule type" value="Genomic_DNA"/>
</dbReference>
<keyword evidence="6" id="KW-1185">Reference proteome</keyword>
<dbReference type="InterPro" id="IPR001747">
    <property type="entry name" value="Vitellogenin_N"/>
</dbReference>
<name>A0A226DYK3_FOLCA</name>
<evidence type="ECO:0000256" key="2">
    <source>
        <dbReference type="PROSITE-ProRule" id="PRU00557"/>
    </source>
</evidence>
<dbReference type="Pfam" id="PF01347">
    <property type="entry name" value="Vitellogenin_N"/>
    <property type="match status" value="2"/>
</dbReference>
<dbReference type="SMART" id="SM01169">
    <property type="entry name" value="DUF1943"/>
    <property type="match status" value="1"/>
</dbReference>
<dbReference type="SUPFAM" id="SSF56968">
    <property type="entry name" value="Lipovitellin-phosvitin complex, beta-sheet shell regions"/>
    <property type="match status" value="3"/>
</dbReference>
<dbReference type="Pfam" id="PF00094">
    <property type="entry name" value="VWD"/>
    <property type="match status" value="1"/>
</dbReference>
<dbReference type="SMART" id="SM00216">
    <property type="entry name" value="VWD"/>
    <property type="match status" value="1"/>
</dbReference>
<dbReference type="OrthoDB" id="5956066at2759"/>
<dbReference type="Pfam" id="PF09172">
    <property type="entry name" value="Vit_open_b-sht"/>
    <property type="match status" value="1"/>
</dbReference>
<sequence>MLSFMRSGRGMHSSVICILLLQCLSVVTSHQLFDEGKEYKYSYFGLFTTGTEEPVSYSSSYMLIGMLRVQGNGGNTMTAKLEGMKMAVYNGRWGYFPIPQFGFFDDERLSTLENSFKIVLTEEGTFKTLIMNDQEPEFASNIKRGIATYLQSNLTGGFESMQIFKENEMTTMGECPTAYEVTPPSSSSKFATIGKFRNHAECPDIPKRTRYGTRGYYQCVTDKTRDIFNSTSYATYEIDLNGNNPTINKVTIFSSILYWPFTSGRQYLYTWFNVTLALLDASPIQTPLPGPENAENHEDLAFIFEQSDYQDPEEETPDLKTVEPYYFHQTASESDVEAMIAKVKEIVEDAAVSFNTSLDDFNEDFHSNSPLTMSKALSFLDHDSLTLLYKYYLSQAKENPEKEVHLQLYIDGLVLAGTSATTLVLRDIIVEEFENEWKLSRIVPLFPNYVRTPSEALVKEFDTVFDLLKNPKITNSTKRVLEFTLATLVSRGCERNLCVTTGVLDKYINYFENKLAESTHFGEQTAAVLGLRNIQIGRSLDKLVDIAVGNTPASKIVRVQAIWSLRPLFFKDPVKTTQKLLQVFYNRTESCEIRTSMFGLIMTTHPTEQVLHEIAYFMWSETCPQTLNIVRSTLTHMSKDTGPCSKISSYARTILRYLPPGAIDPTRTTSYAIGYFDEAHGIGKSMYLTVQKTGSTALPTSIYFGSSHTIGGYQATPVGIFIRIDGLGKFLPDNILSALNNDTPQKILKILGDLKVKAKATTPLKLEITIMYLNRAIYHYAADEETLRLSVGKAGKQAEGFIKTLQKPSIFSNSWGRSILLGETLYEQPLEVGIPVSIYTSGVQADLAKSKISLALQAPSTLETDADLAFKYHGFITTTISNHVPVFGTVHTVGLLRTYKIHQSLHVSFNLNLQGKLDEFTLYPPSAENPTAIQTHATAFTSLSSEHPLGQDGTDLLKKSCPNCQPYTWVSSGPGIAQTGEIFSIPKFTKGLRSGVKKIMCERHISKTRLLKRLQNFFSSEGKNTGIFDSAFAKFNLALQQGFDYFFLWPNPEPCGFQLYDTKNYANSTHVLEKITGSASFGVDQDRKKGHIHQINVDYNVTLTFGGTAKPPPQTISYHIEVVPEVEGSQELRGRITVDGQPDGKVLVTCYEIQNHAAVPKSDPLGFSGDNEPKVNQSILVKAGKVTEAEKSSTNCPNDQVDLVIFAEAERSQDQILEATSPGKDLPTLLCQLEQASGNWPKDRMPPTPECFQVTLDQTGLRTVNMSVKYKVAEEVRKRWVQPLLFIGNLLSPFLVDPEHDKVHQQHQQDNHYEGQLKIDMNLKKQDPVMDIHFVGASEDRLYRDIDLDLLPNALKFQPAPGRFAPSTQFIYQAGFLGSCALTPNNVVTFDNQKYSAKLSDCETLVAADCSEWPDFAVYAKTTASKKLAIRITLIRGEIEIDGDQVTCVGRDPIVFDDNGNFYHNHIGISKRGKEITVILGSRYRGLTCGLCGNFDTTPGNDMSGPTTPSCPLTSIPQAWTSLGCVQNSTRRPTSPQLASSFGASLISSPHFYSYLFKFSANMKWFVLLGLVLSSSAFVKRDVGSNLFTPGKEYIYDFTIWSQAGSADYVSFASTFNITGDLHVSSTGSNINVRLDGIKFGAHNGEFDPFHAPEYSMKSYDQLKPLSEPFSVQVSNGKAKGIILNKNIDEWAHNIKRGIATALQLDLTKIDITKADHFETQEETVVGDCKTDYIVIPGEDDNHAPLNKAQVRKFRAHGDCNDMPKRYRKPGVSIQLCADDNSRDVLNSTGFAVYDLEIQSGSLVAKNIKVGSTVIYNIFGVDGHTQHSFTKLNMILKSVGSGSVASPSNAQTYDDLKFEFENDVKEDEDLKAPKPFFFHHKGQDLDSAGQNRAADQLVANIKKIHQSLESPEVYKDVKDFHKVSPYSLLPFVSALDYQHLKDLSNKVKGGDETEYKIFLDALVMSGTGPAALVLRDIASTTTDTVYLARIVAPLPNYIRNPTENLLKELEGLIKPDNTKPNGRIIEFAFASLLGRTCKKSDCQKSGLLDKWVKYWADKIESGANFDDKTQAVIALRNVNHVKSAEKLLAVLLNKNQERSIRSAAMSGVAPLLKKDPLVFKKSVLPIFFDRQEDSELRNTAVQWTLLAAPEGREYLGISFISIIVDH</sequence>
<evidence type="ECO:0000256" key="1">
    <source>
        <dbReference type="ARBA" id="ARBA00022729"/>
    </source>
</evidence>
<evidence type="ECO:0000313" key="6">
    <source>
        <dbReference type="Proteomes" id="UP000198287"/>
    </source>
</evidence>
<gene>
    <name evidence="5" type="ORF">Fcan01_14723</name>
</gene>
<dbReference type="InterPro" id="IPR001846">
    <property type="entry name" value="VWF_type-D"/>
</dbReference>
<dbReference type="SUPFAM" id="SSF48431">
    <property type="entry name" value="Lipovitellin-phosvitin complex, superhelical domain"/>
    <property type="match status" value="2"/>
</dbReference>
<dbReference type="InterPro" id="IPR015255">
    <property type="entry name" value="Vitellinogen_open_b-sht"/>
</dbReference>
<comment type="caution">
    <text evidence="5">The sequence shown here is derived from an EMBL/GenBank/DDBJ whole genome shotgun (WGS) entry which is preliminary data.</text>
</comment>
<dbReference type="GO" id="GO:0045735">
    <property type="term" value="F:nutrient reservoir activity"/>
    <property type="evidence" value="ECO:0007669"/>
    <property type="project" value="UniProtKB-KW"/>
</dbReference>
<comment type="caution">
    <text evidence="2">Lacks conserved residue(s) required for the propagation of feature annotation.</text>
</comment>
<proteinExistence type="predicted"/>
<dbReference type="InterPro" id="IPR050733">
    <property type="entry name" value="Vitellogenin/Apolipophorin"/>
</dbReference>
<evidence type="ECO:0000259" key="4">
    <source>
        <dbReference type="PROSITE" id="PS51211"/>
    </source>
</evidence>
<dbReference type="Proteomes" id="UP000198287">
    <property type="component" value="Unassembled WGS sequence"/>
</dbReference>
<dbReference type="GO" id="GO:0005319">
    <property type="term" value="F:lipid transporter activity"/>
    <property type="evidence" value="ECO:0007669"/>
    <property type="project" value="InterPro"/>
</dbReference>
<dbReference type="SMART" id="SM00638">
    <property type="entry name" value="LPD_N"/>
    <property type="match status" value="1"/>
</dbReference>
<dbReference type="PANTHER" id="PTHR23345:SF33">
    <property type="entry name" value="CROSSVEINLESS D"/>
    <property type="match status" value="1"/>
</dbReference>
<keyword evidence="1 3" id="KW-0732">Signal</keyword>
<dbReference type="PROSITE" id="PS51211">
    <property type="entry name" value="VITELLOGENIN"/>
    <property type="match status" value="2"/>
</dbReference>
<dbReference type="InterPro" id="IPR015816">
    <property type="entry name" value="Vitellinogen_b-sht_N"/>
</dbReference>
<feature type="signal peptide" evidence="3">
    <location>
        <begin position="1"/>
        <end position="29"/>
    </location>
</feature>
<protein>
    <submittedName>
        <fullName evidence="5">Vitellogenin-6</fullName>
    </submittedName>
</protein>
<feature type="domain" description="Vitellogenin" evidence="4">
    <location>
        <begin position="1588"/>
        <end position="2166"/>
    </location>
</feature>
<dbReference type="Gene3D" id="1.25.10.20">
    <property type="entry name" value="Vitellinogen, superhelical"/>
    <property type="match status" value="2"/>
</dbReference>
<feature type="chain" id="PRO_5011991092" evidence="3">
    <location>
        <begin position="30"/>
        <end position="2166"/>
    </location>
</feature>
<dbReference type="InterPro" id="IPR015819">
    <property type="entry name" value="Lipid_transp_b-sht_shell"/>
</dbReference>
<dbReference type="InterPro" id="IPR011030">
    <property type="entry name" value="Lipovitellin_superhlx_dom"/>
</dbReference>
<dbReference type="Gene3D" id="2.30.230.10">
    <property type="entry name" value="Lipovitellin, beta-sheet shell regions, chain A"/>
    <property type="match status" value="2"/>
</dbReference>
<dbReference type="STRING" id="158441.A0A226DYK3"/>